<name>A0ABR0QAY5_GOSAR</name>
<keyword evidence="2" id="KW-1185">Reference proteome</keyword>
<gene>
    <name evidence="1" type="ORF">PVK06_012234</name>
</gene>
<reference evidence="1 2" key="1">
    <citation type="submission" date="2023-03" db="EMBL/GenBank/DDBJ databases">
        <title>WGS of Gossypium arboreum.</title>
        <authorList>
            <person name="Yu D."/>
        </authorList>
    </citation>
    <scope>NUCLEOTIDE SEQUENCE [LARGE SCALE GENOMIC DNA]</scope>
    <source>
        <tissue evidence="1">Leaf</tissue>
    </source>
</reference>
<organism evidence="1 2">
    <name type="scientific">Gossypium arboreum</name>
    <name type="common">Tree cotton</name>
    <name type="synonym">Gossypium nanking</name>
    <dbReference type="NCBI Taxonomy" id="29729"/>
    <lineage>
        <taxon>Eukaryota</taxon>
        <taxon>Viridiplantae</taxon>
        <taxon>Streptophyta</taxon>
        <taxon>Embryophyta</taxon>
        <taxon>Tracheophyta</taxon>
        <taxon>Spermatophyta</taxon>
        <taxon>Magnoliopsida</taxon>
        <taxon>eudicotyledons</taxon>
        <taxon>Gunneridae</taxon>
        <taxon>Pentapetalae</taxon>
        <taxon>rosids</taxon>
        <taxon>malvids</taxon>
        <taxon>Malvales</taxon>
        <taxon>Malvaceae</taxon>
        <taxon>Malvoideae</taxon>
        <taxon>Gossypium</taxon>
    </lineage>
</organism>
<proteinExistence type="predicted"/>
<accession>A0ABR0QAY5</accession>
<evidence type="ECO:0000313" key="2">
    <source>
        <dbReference type="Proteomes" id="UP001358586"/>
    </source>
</evidence>
<dbReference type="EMBL" id="JARKNE010000004">
    <property type="protein sequence ID" value="KAK5836445.1"/>
    <property type="molecule type" value="Genomic_DNA"/>
</dbReference>
<protein>
    <submittedName>
        <fullName evidence="1">Uncharacterized protein</fullName>
    </submittedName>
</protein>
<comment type="caution">
    <text evidence="1">The sequence shown here is derived from an EMBL/GenBank/DDBJ whole genome shotgun (WGS) entry which is preliminary data.</text>
</comment>
<sequence>MFLFFFFCFASFLLFSYLWVRWWGFHRGSWAVMENDLATLQISEAEDDEILIVAALTTPKPLYDLCLVGFFMASVIHFPAMRTALANLWHPLGVGDVPITDLGDKRFLFQFFYRVVTGAP</sequence>
<dbReference type="Proteomes" id="UP001358586">
    <property type="component" value="Chromosome 4"/>
</dbReference>
<evidence type="ECO:0000313" key="1">
    <source>
        <dbReference type="EMBL" id="KAK5836445.1"/>
    </source>
</evidence>